<gene>
    <name evidence="4" type="ORF">CAMGR0001_1963</name>
</gene>
<dbReference type="RefSeq" id="WP_005873242.1">
    <property type="nucleotide sequence ID" value="NZ_ACYG01000032.1"/>
</dbReference>
<dbReference type="AlphaFoldDB" id="C8PLF4"/>
<evidence type="ECO:0000313" key="4">
    <source>
        <dbReference type="EMBL" id="EEV16266.1"/>
    </source>
</evidence>
<dbReference type="ESTHER" id="9prot-c8plf4">
    <property type="family name" value="A85-IroE-IroD-Fes-Yiel"/>
</dbReference>
<dbReference type="InterPro" id="IPR029058">
    <property type="entry name" value="AB_hydrolase_fold"/>
</dbReference>
<dbReference type="InterPro" id="IPR000801">
    <property type="entry name" value="Esterase-like"/>
</dbReference>
<keyword evidence="5" id="KW-1185">Reference proteome</keyword>
<dbReference type="STRING" id="824.CGRAC_1443"/>
<dbReference type="Pfam" id="PF00756">
    <property type="entry name" value="Esterase"/>
    <property type="match status" value="1"/>
</dbReference>
<evidence type="ECO:0000256" key="1">
    <source>
        <dbReference type="ARBA" id="ARBA00005622"/>
    </source>
</evidence>
<dbReference type="PANTHER" id="PTHR40841">
    <property type="entry name" value="SIDEROPHORE TRIACETYLFUSARININE C ESTERASE"/>
    <property type="match status" value="1"/>
</dbReference>
<dbReference type="Proteomes" id="UP000005709">
    <property type="component" value="Unassembled WGS sequence"/>
</dbReference>
<evidence type="ECO:0000313" key="5">
    <source>
        <dbReference type="Proteomes" id="UP000005709"/>
    </source>
</evidence>
<dbReference type="PANTHER" id="PTHR40841:SF2">
    <property type="entry name" value="SIDEROPHORE-DEGRADING ESTERASE (EUROFUNG)"/>
    <property type="match status" value="1"/>
</dbReference>
<name>C8PLF4_9BACT</name>
<keyword evidence="3" id="KW-0732">Signal</keyword>
<feature type="chain" id="PRO_5002990031" evidence="3">
    <location>
        <begin position="22"/>
        <end position="300"/>
    </location>
</feature>
<protein>
    <submittedName>
        <fullName evidence="4">Putative esterase</fullName>
    </submittedName>
</protein>
<dbReference type="GO" id="GO:0016788">
    <property type="term" value="F:hydrolase activity, acting on ester bonds"/>
    <property type="evidence" value="ECO:0007669"/>
    <property type="project" value="TreeGrafter"/>
</dbReference>
<keyword evidence="2" id="KW-0378">Hydrolase</keyword>
<proteinExistence type="inferred from homology"/>
<dbReference type="InterPro" id="IPR052558">
    <property type="entry name" value="Siderophore_Hydrolase_D"/>
</dbReference>
<dbReference type="EMBL" id="ACYG01000032">
    <property type="protein sequence ID" value="EEV16266.1"/>
    <property type="molecule type" value="Genomic_DNA"/>
</dbReference>
<dbReference type="SUPFAM" id="SSF53474">
    <property type="entry name" value="alpha/beta-Hydrolases"/>
    <property type="match status" value="1"/>
</dbReference>
<dbReference type="Gene3D" id="3.40.50.1820">
    <property type="entry name" value="alpha/beta hydrolase"/>
    <property type="match status" value="1"/>
</dbReference>
<reference evidence="4 5" key="1">
    <citation type="submission" date="2009-07" db="EMBL/GenBank/DDBJ databases">
        <authorList>
            <person name="Madupu R."/>
            <person name="Sebastian Y."/>
            <person name="Durkin A.S."/>
            <person name="Torralba M."/>
            <person name="Methe B."/>
            <person name="Sutton G.G."/>
            <person name="Strausberg R.L."/>
            <person name="Nelson K.E."/>
        </authorList>
    </citation>
    <scope>NUCLEOTIDE SEQUENCE [LARGE SCALE GENOMIC DNA]</scope>
    <source>
        <strain evidence="4 5">RM3268</strain>
    </source>
</reference>
<dbReference type="OrthoDB" id="5523653at2"/>
<accession>C8PLF4</accession>
<feature type="signal peptide" evidence="3">
    <location>
        <begin position="1"/>
        <end position="21"/>
    </location>
</feature>
<evidence type="ECO:0000256" key="3">
    <source>
        <dbReference type="SAM" id="SignalP"/>
    </source>
</evidence>
<organism evidence="4 5">
    <name type="scientific">Campylobacter gracilis RM3268</name>
    <dbReference type="NCBI Taxonomy" id="553220"/>
    <lineage>
        <taxon>Bacteria</taxon>
        <taxon>Pseudomonadati</taxon>
        <taxon>Campylobacterota</taxon>
        <taxon>Epsilonproteobacteria</taxon>
        <taxon>Campylobacterales</taxon>
        <taxon>Campylobacteraceae</taxon>
        <taxon>Campylobacter</taxon>
    </lineage>
</organism>
<evidence type="ECO:0000256" key="2">
    <source>
        <dbReference type="ARBA" id="ARBA00022801"/>
    </source>
</evidence>
<dbReference type="PROSITE" id="PS51257">
    <property type="entry name" value="PROKAR_LIPOPROTEIN"/>
    <property type="match status" value="1"/>
</dbReference>
<sequence>MVSLKSFLAVFNALFLACLFACDLGAKPPQKIERISEAAREMFNVSDFILKSKSGEKYKIFIARQKNIARYDRVVFMVDANAQVAMLLNSYAQIYAGLNSAKENAETGPKLNKTVLIVGIGYDSPLAYDTKRRTRDLTPAASGEEYANGGGAAEFYDFVKDELFPLVEKKYSTAKSDKIYFGHSFGGLFGIYALLRDDGIFDEFFIASPSLWWGESQLIRDALDEGKLRSNLKAKFIMLVAGSREMRKGKTDKAGILKAADLAEILKTKGLSCEFKLYEGASHGEVIPLALRDLALFTQR</sequence>
<comment type="similarity">
    <text evidence="1">Belongs to the esterase D family.</text>
</comment>
<comment type="caution">
    <text evidence="4">The sequence shown here is derived from an EMBL/GenBank/DDBJ whole genome shotgun (WGS) entry which is preliminary data.</text>
</comment>
<dbReference type="eggNOG" id="COG2819">
    <property type="taxonomic scope" value="Bacteria"/>
</dbReference>